<protein>
    <submittedName>
        <fullName evidence="1">RT1 class Ib, locus M3, isoform CRA_b</fullName>
    </submittedName>
</protein>
<evidence type="ECO:0000313" key="1">
    <source>
        <dbReference type="EMBL" id="EDL84639.1"/>
    </source>
</evidence>
<dbReference type="AlphaFoldDB" id="A6KR50"/>
<gene>
    <name evidence="1" type="primary">RT1-M3</name>
    <name evidence="1" type="ORF">rCG_58606</name>
</gene>
<organism evidence="1 2">
    <name type="scientific">Rattus norvegicus</name>
    <name type="common">Rat</name>
    <dbReference type="NCBI Taxonomy" id="10116"/>
    <lineage>
        <taxon>Eukaryota</taxon>
        <taxon>Metazoa</taxon>
        <taxon>Chordata</taxon>
        <taxon>Craniata</taxon>
        <taxon>Vertebrata</taxon>
        <taxon>Euteleostomi</taxon>
        <taxon>Mammalia</taxon>
        <taxon>Eutheria</taxon>
        <taxon>Euarchontoglires</taxon>
        <taxon>Glires</taxon>
        <taxon>Rodentia</taxon>
        <taxon>Myomorpha</taxon>
        <taxon>Muroidea</taxon>
        <taxon>Muridae</taxon>
        <taxon>Murinae</taxon>
        <taxon>Rattus</taxon>
    </lineage>
</organism>
<dbReference type="Proteomes" id="UP000234681">
    <property type="component" value="Chromosome 20"/>
</dbReference>
<name>A6KR50_RAT</name>
<sequence>MGQHSPLILWSLTMSYLFCYRHALMLLSPFRKYESTECVGLSLFPITVLPPFSPVPQWNLGLLHALWNFSFL</sequence>
<proteinExistence type="predicted"/>
<dbReference type="EMBL" id="CH474093">
    <property type="protein sequence ID" value="EDL84639.1"/>
    <property type="molecule type" value="Genomic_DNA"/>
</dbReference>
<evidence type="ECO:0000313" key="2">
    <source>
        <dbReference type="Proteomes" id="UP000234681"/>
    </source>
</evidence>
<accession>A6KR50</accession>
<reference evidence="1 2" key="1">
    <citation type="submission" date="2005-09" db="EMBL/GenBank/DDBJ databases">
        <authorList>
            <person name="Mural R.J."/>
            <person name="Li P.W."/>
            <person name="Adams M.D."/>
            <person name="Amanatides P.G."/>
            <person name="Baden-Tillson H."/>
            <person name="Barnstead M."/>
            <person name="Chin S.H."/>
            <person name="Dew I."/>
            <person name="Evans C.A."/>
            <person name="Ferriera S."/>
            <person name="Flanigan M."/>
            <person name="Fosler C."/>
            <person name="Glodek A."/>
            <person name="Gu Z."/>
            <person name="Holt R.A."/>
            <person name="Jennings D."/>
            <person name="Kraft C.L."/>
            <person name="Lu F."/>
            <person name="Nguyen T."/>
            <person name="Nusskern D.R."/>
            <person name="Pfannkoch C.M."/>
            <person name="Sitter C."/>
            <person name="Sutton G.G."/>
            <person name="Venter J.C."/>
            <person name="Wang Z."/>
            <person name="Woodage T."/>
            <person name="Zheng X.H."/>
            <person name="Zhong F."/>
        </authorList>
    </citation>
    <scope>NUCLEOTIDE SEQUENCE [LARGE SCALE GENOMIC DNA]</scope>
    <source>
        <strain>BN</strain>
        <strain evidence="2">Sprague-Dawley</strain>
    </source>
</reference>